<evidence type="ECO:0000256" key="1">
    <source>
        <dbReference type="SAM" id="SignalP"/>
    </source>
</evidence>
<reference evidence="2" key="1">
    <citation type="submission" date="2020-10" db="EMBL/GenBank/DDBJ databases">
        <title>High-Quality Genome Resource of Clonostachys rosea strain S41 by Oxford Nanopore Long-Read Sequencing.</title>
        <authorList>
            <person name="Wang H."/>
        </authorList>
    </citation>
    <scope>NUCLEOTIDE SEQUENCE</scope>
    <source>
        <strain evidence="2">S41</strain>
    </source>
</reference>
<gene>
    <name evidence="2" type="ORF">IM811_001616</name>
</gene>
<dbReference type="AlphaFoldDB" id="A0A8H7TW93"/>
<proteinExistence type="predicted"/>
<evidence type="ECO:0000313" key="2">
    <source>
        <dbReference type="EMBL" id="KAF9759922.1"/>
    </source>
</evidence>
<name>A0A8H7TW93_BIOOC</name>
<feature type="chain" id="PRO_5034873485" description="Invertebrate defensins family profile domain-containing protein" evidence="1">
    <location>
        <begin position="21"/>
        <end position="78"/>
    </location>
</feature>
<evidence type="ECO:0000313" key="3">
    <source>
        <dbReference type="Proteomes" id="UP000616885"/>
    </source>
</evidence>
<dbReference type="Proteomes" id="UP000616885">
    <property type="component" value="Unassembled WGS sequence"/>
</dbReference>
<sequence>MHFTQALAIAILGLASSSAALPSDPSIVRDSRDTGIFQRSTPAKDEDNHIFARAQKCGVFGPKCPVGMSCLGGRCVPF</sequence>
<organism evidence="2 3">
    <name type="scientific">Bionectria ochroleuca</name>
    <name type="common">Gliocladium roseum</name>
    <dbReference type="NCBI Taxonomy" id="29856"/>
    <lineage>
        <taxon>Eukaryota</taxon>
        <taxon>Fungi</taxon>
        <taxon>Dikarya</taxon>
        <taxon>Ascomycota</taxon>
        <taxon>Pezizomycotina</taxon>
        <taxon>Sordariomycetes</taxon>
        <taxon>Hypocreomycetidae</taxon>
        <taxon>Hypocreales</taxon>
        <taxon>Bionectriaceae</taxon>
        <taxon>Clonostachys</taxon>
    </lineage>
</organism>
<keyword evidence="1" id="KW-0732">Signal</keyword>
<feature type="signal peptide" evidence="1">
    <location>
        <begin position="1"/>
        <end position="20"/>
    </location>
</feature>
<comment type="caution">
    <text evidence="2">The sequence shown here is derived from an EMBL/GenBank/DDBJ whole genome shotgun (WGS) entry which is preliminary data.</text>
</comment>
<evidence type="ECO:0008006" key="4">
    <source>
        <dbReference type="Google" id="ProtNLM"/>
    </source>
</evidence>
<dbReference type="EMBL" id="JADCTT010000001">
    <property type="protein sequence ID" value="KAF9759922.1"/>
    <property type="molecule type" value="Genomic_DNA"/>
</dbReference>
<protein>
    <recommendedName>
        <fullName evidence="4">Invertebrate defensins family profile domain-containing protein</fullName>
    </recommendedName>
</protein>
<accession>A0A8H7TW93</accession>